<dbReference type="PANTHER" id="PTHR33164:SF43">
    <property type="entry name" value="HTH-TYPE TRANSCRIPTIONAL REPRESSOR YETL"/>
    <property type="match status" value="1"/>
</dbReference>
<dbReference type="SMART" id="SM00347">
    <property type="entry name" value="HTH_MARR"/>
    <property type="match status" value="1"/>
</dbReference>
<comment type="caution">
    <text evidence="2">The sequence shown here is derived from an EMBL/GenBank/DDBJ whole genome shotgun (WGS) entry which is preliminary data.</text>
</comment>
<feature type="domain" description="HTH marR-type" evidence="1">
    <location>
        <begin position="18"/>
        <end position="150"/>
    </location>
</feature>
<dbReference type="Pfam" id="PF12802">
    <property type="entry name" value="MarR_2"/>
    <property type="match status" value="1"/>
</dbReference>
<protein>
    <submittedName>
        <fullName evidence="2">MarR family transcriptional regulator</fullName>
    </submittedName>
</protein>
<dbReference type="SUPFAM" id="SSF46785">
    <property type="entry name" value="Winged helix' DNA-binding domain"/>
    <property type="match status" value="1"/>
</dbReference>
<keyword evidence="3" id="KW-1185">Reference proteome</keyword>
<dbReference type="EMBL" id="JAUOTP010000006">
    <property type="protein sequence ID" value="MDO6415548.1"/>
    <property type="molecule type" value="Genomic_DNA"/>
</dbReference>
<evidence type="ECO:0000313" key="3">
    <source>
        <dbReference type="Proteomes" id="UP001169764"/>
    </source>
</evidence>
<dbReference type="InterPro" id="IPR036390">
    <property type="entry name" value="WH_DNA-bd_sf"/>
</dbReference>
<accession>A0ABT8YB34</accession>
<dbReference type="Gene3D" id="1.10.10.10">
    <property type="entry name" value="Winged helix-like DNA-binding domain superfamily/Winged helix DNA-binding domain"/>
    <property type="match status" value="1"/>
</dbReference>
<dbReference type="PRINTS" id="PR00598">
    <property type="entry name" value="HTHMARR"/>
</dbReference>
<evidence type="ECO:0000259" key="1">
    <source>
        <dbReference type="PROSITE" id="PS50995"/>
    </source>
</evidence>
<dbReference type="InterPro" id="IPR000835">
    <property type="entry name" value="HTH_MarR-typ"/>
</dbReference>
<dbReference type="RefSeq" id="WP_303543637.1">
    <property type="nucleotide sequence ID" value="NZ_JAUOTP010000006.1"/>
</dbReference>
<dbReference type="InterPro" id="IPR039422">
    <property type="entry name" value="MarR/SlyA-like"/>
</dbReference>
<name>A0ABT8YB34_9SPHN</name>
<organism evidence="2 3">
    <name type="scientific">Sphingomonas natans</name>
    <dbReference type="NCBI Taxonomy" id="3063330"/>
    <lineage>
        <taxon>Bacteria</taxon>
        <taxon>Pseudomonadati</taxon>
        <taxon>Pseudomonadota</taxon>
        <taxon>Alphaproteobacteria</taxon>
        <taxon>Sphingomonadales</taxon>
        <taxon>Sphingomonadaceae</taxon>
        <taxon>Sphingomonas</taxon>
    </lineage>
</organism>
<dbReference type="InterPro" id="IPR036388">
    <property type="entry name" value="WH-like_DNA-bd_sf"/>
</dbReference>
<reference evidence="2" key="1">
    <citation type="submission" date="2023-07" db="EMBL/GenBank/DDBJ databases">
        <authorList>
            <person name="Kim M."/>
        </authorList>
    </citation>
    <scope>NUCLEOTIDE SEQUENCE</scope>
    <source>
        <strain evidence="2">BIUV-7</strain>
    </source>
</reference>
<evidence type="ECO:0000313" key="2">
    <source>
        <dbReference type="EMBL" id="MDO6415548.1"/>
    </source>
</evidence>
<gene>
    <name evidence="2" type="ORF">Q4F19_14255</name>
</gene>
<sequence>MQDAEVEPGRHDALGVLDGLVGYHLRRASSVFASDFGRAVGGDGLRQVPFAILSVIAASPGIRQGAAGEALGIKRANMVVLINELVEAGHVDRRAAEDDRRAIALVLTPKGRTTLENATARLTEHEDELLADFTAGERDMLIGLIRRIEAREQPPAD</sequence>
<dbReference type="Proteomes" id="UP001169764">
    <property type="component" value="Unassembled WGS sequence"/>
</dbReference>
<proteinExistence type="predicted"/>
<dbReference type="PROSITE" id="PS50995">
    <property type="entry name" value="HTH_MARR_2"/>
    <property type="match status" value="1"/>
</dbReference>
<dbReference type="PANTHER" id="PTHR33164">
    <property type="entry name" value="TRANSCRIPTIONAL REGULATOR, MARR FAMILY"/>
    <property type="match status" value="1"/>
</dbReference>